<dbReference type="SUPFAM" id="SSF53850">
    <property type="entry name" value="Periplasmic binding protein-like II"/>
    <property type="match status" value="1"/>
</dbReference>
<comment type="caution">
    <text evidence="6">The sequence shown here is derived from an EMBL/GenBank/DDBJ whole genome shotgun (WGS) entry which is preliminary data.</text>
</comment>
<reference evidence="6" key="2">
    <citation type="journal article" date="2021" name="PeerJ">
        <title>Extensive microbial diversity within the chicken gut microbiome revealed by metagenomics and culture.</title>
        <authorList>
            <person name="Gilroy R."/>
            <person name="Ravi A."/>
            <person name="Getino M."/>
            <person name="Pursley I."/>
            <person name="Horton D.L."/>
            <person name="Alikhan N.F."/>
            <person name="Baker D."/>
            <person name="Gharbi K."/>
            <person name="Hall N."/>
            <person name="Watson M."/>
            <person name="Adriaenssens E.M."/>
            <person name="Foster-Nyarko E."/>
            <person name="Jarju S."/>
            <person name="Secka A."/>
            <person name="Antonio M."/>
            <person name="Oren A."/>
            <person name="Chaudhuri R.R."/>
            <person name="La Ragione R."/>
            <person name="Hildebrand F."/>
            <person name="Pallen M.J."/>
        </authorList>
    </citation>
    <scope>NUCLEOTIDE SEQUENCE</scope>
    <source>
        <strain evidence="6">CHK188-20938</strain>
    </source>
</reference>
<dbReference type="Gene3D" id="1.10.10.10">
    <property type="entry name" value="Winged helix-like DNA-binding domain superfamily/Winged helix DNA-binding domain"/>
    <property type="match status" value="1"/>
</dbReference>
<dbReference type="EMBL" id="DVOO01000011">
    <property type="protein sequence ID" value="HIV24819.1"/>
    <property type="molecule type" value="Genomic_DNA"/>
</dbReference>
<keyword evidence="2" id="KW-0805">Transcription regulation</keyword>
<accession>A0A9D1T9I7</accession>
<dbReference type="PROSITE" id="PS50931">
    <property type="entry name" value="HTH_LYSR"/>
    <property type="match status" value="1"/>
</dbReference>
<evidence type="ECO:0000256" key="3">
    <source>
        <dbReference type="ARBA" id="ARBA00023125"/>
    </source>
</evidence>
<dbReference type="GO" id="GO:0003700">
    <property type="term" value="F:DNA-binding transcription factor activity"/>
    <property type="evidence" value="ECO:0007669"/>
    <property type="project" value="InterPro"/>
</dbReference>
<evidence type="ECO:0000313" key="7">
    <source>
        <dbReference type="Proteomes" id="UP000824169"/>
    </source>
</evidence>
<dbReference type="Pfam" id="PF00126">
    <property type="entry name" value="HTH_1"/>
    <property type="match status" value="1"/>
</dbReference>
<dbReference type="AlphaFoldDB" id="A0A9D1T9I7"/>
<keyword evidence="3" id="KW-0238">DNA-binding</keyword>
<dbReference type="Proteomes" id="UP000824169">
    <property type="component" value="Unassembled WGS sequence"/>
</dbReference>
<dbReference type="GO" id="GO:0000976">
    <property type="term" value="F:transcription cis-regulatory region binding"/>
    <property type="evidence" value="ECO:0007669"/>
    <property type="project" value="TreeGrafter"/>
</dbReference>
<gene>
    <name evidence="6" type="ORF">IAB71_03380</name>
</gene>
<evidence type="ECO:0000313" key="6">
    <source>
        <dbReference type="EMBL" id="HIV24819.1"/>
    </source>
</evidence>
<dbReference type="Gene3D" id="3.40.190.10">
    <property type="entry name" value="Periplasmic binding protein-like II"/>
    <property type="match status" value="2"/>
</dbReference>
<name>A0A9D1T9I7_9FIRM</name>
<sequence length="291" mass="33758">MLDFRTETFLCACRHMNFTKAAAELGITQPAVSQHIHYLEEYYRARLFSMNGKKLSLTEQGEHLQRALITIRDDEALLQKELREITLRSKPLAVGATMTVGEYLLPLPLSRFIKAHPEKSLRLVLENTRKLRELLDSGDLDVAVVEGHFPSDAYDFRIWKRLRFIPVASASHSFPPGELSIEDLFSETLLLRESGSGTREILTQYLEHYNYDIRRFSKVLEITNMHTIRVLTEENCGITFLYEAVAEEGLRRGSLIRIPLKDFDITHNISFIWRRNSIFAGEYQEFFRELS</sequence>
<organism evidence="6 7">
    <name type="scientific">Candidatus Scatomonas pullistercoris</name>
    <dbReference type="NCBI Taxonomy" id="2840920"/>
    <lineage>
        <taxon>Bacteria</taxon>
        <taxon>Bacillati</taxon>
        <taxon>Bacillota</taxon>
        <taxon>Clostridia</taxon>
        <taxon>Lachnospirales</taxon>
        <taxon>Lachnospiraceae</taxon>
        <taxon>Lachnospiraceae incertae sedis</taxon>
        <taxon>Candidatus Scatomonas</taxon>
    </lineage>
</organism>
<dbReference type="PANTHER" id="PTHR30126:SF39">
    <property type="entry name" value="HTH-TYPE TRANSCRIPTIONAL REGULATOR CYSL"/>
    <property type="match status" value="1"/>
</dbReference>
<dbReference type="InterPro" id="IPR036390">
    <property type="entry name" value="WH_DNA-bd_sf"/>
</dbReference>
<dbReference type="SUPFAM" id="SSF46785">
    <property type="entry name" value="Winged helix' DNA-binding domain"/>
    <property type="match status" value="1"/>
</dbReference>
<evidence type="ECO:0000256" key="1">
    <source>
        <dbReference type="ARBA" id="ARBA00009437"/>
    </source>
</evidence>
<reference evidence="6" key="1">
    <citation type="submission" date="2020-10" db="EMBL/GenBank/DDBJ databases">
        <authorList>
            <person name="Gilroy R."/>
        </authorList>
    </citation>
    <scope>NUCLEOTIDE SEQUENCE</scope>
    <source>
        <strain evidence="6">CHK188-20938</strain>
    </source>
</reference>
<comment type="similarity">
    <text evidence="1">Belongs to the LysR transcriptional regulatory family.</text>
</comment>
<evidence type="ECO:0000259" key="5">
    <source>
        <dbReference type="PROSITE" id="PS50931"/>
    </source>
</evidence>
<feature type="domain" description="HTH lysR-type" evidence="5">
    <location>
        <begin position="7"/>
        <end position="58"/>
    </location>
</feature>
<proteinExistence type="inferred from homology"/>
<dbReference type="InterPro" id="IPR036388">
    <property type="entry name" value="WH-like_DNA-bd_sf"/>
</dbReference>
<keyword evidence="4" id="KW-0804">Transcription</keyword>
<evidence type="ECO:0000256" key="2">
    <source>
        <dbReference type="ARBA" id="ARBA00023015"/>
    </source>
</evidence>
<dbReference type="InterPro" id="IPR000847">
    <property type="entry name" value="LysR_HTH_N"/>
</dbReference>
<dbReference type="Pfam" id="PF03466">
    <property type="entry name" value="LysR_substrate"/>
    <property type="match status" value="1"/>
</dbReference>
<evidence type="ECO:0000256" key="4">
    <source>
        <dbReference type="ARBA" id="ARBA00023163"/>
    </source>
</evidence>
<dbReference type="PRINTS" id="PR00039">
    <property type="entry name" value="HTHLYSR"/>
</dbReference>
<dbReference type="InterPro" id="IPR005119">
    <property type="entry name" value="LysR_subst-bd"/>
</dbReference>
<protein>
    <submittedName>
        <fullName evidence="6">LysR family transcriptional regulator</fullName>
    </submittedName>
</protein>
<dbReference type="PANTHER" id="PTHR30126">
    <property type="entry name" value="HTH-TYPE TRANSCRIPTIONAL REGULATOR"/>
    <property type="match status" value="1"/>
</dbReference>